<name>A0A835QQ18_VANPL</name>
<dbReference type="GO" id="GO:0003857">
    <property type="term" value="F:(3S)-3-hydroxyacyl-CoA dehydrogenase (NAD+) activity"/>
    <property type="evidence" value="ECO:0007669"/>
    <property type="project" value="TreeGrafter"/>
</dbReference>
<dbReference type="GO" id="GO:0004300">
    <property type="term" value="F:enoyl-CoA hydratase activity"/>
    <property type="evidence" value="ECO:0007669"/>
    <property type="project" value="TreeGrafter"/>
</dbReference>
<feature type="region of interest" description="Disordered" evidence="1">
    <location>
        <begin position="78"/>
        <end position="102"/>
    </location>
</feature>
<reference evidence="4 5" key="1">
    <citation type="journal article" date="2020" name="Nat. Food">
        <title>A phased Vanilla planifolia genome enables genetic improvement of flavour and production.</title>
        <authorList>
            <person name="Hasing T."/>
            <person name="Tang H."/>
            <person name="Brym M."/>
            <person name="Khazi F."/>
            <person name="Huang T."/>
            <person name="Chambers A.H."/>
        </authorList>
    </citation>
    <scope>NUCLEOTIDE SEQUENCE [LARGE SCALE GENOMIC DNA]</scope>
    <source>
        <tissue evidence="4">Leaf</tissue>
    </source>
</reference>
<feature type="compositionally biased region" description="Basic and acidic residues" evidence="1">
    <location>
        <begin position="80"/>
        <end position="102"/>
    </location>
</feature>
<dbReference type="Gene3D" id="3.10.129.10">
    <property type="entry name" value="Hotdog Thioesterase"/>
    <property type="match status" value="1"/>
</dbReference>
<dbReference type="Pfam" id="PF01575">
    <property type="entry name" value="MaoC_dehydratas"/>
    <property type="match status" value="1"/>
</dbReference>
<comment type="caution">
    <text evidence="4">The sequence shown here is derived from an EMBL/GenBank/DDBJ whole genome shotgun (WGS) entry which is preliminary data.</text>
</comment>
<dbReference type="PANTHER" id="PTHR13078:SF56">
    <property type="entry name" value="PEROXISOMAL MULTIFUNCTIONAL ENZYME TYPE 2"/>
    <property type="match status" value="1"/>
</dbReference>
<organism evidence="4 5">
    <name type="scientific">Vanilla planifolia</name>
    <name type="common">Vanilla</name>
    <dbReference type="NCBI Taxonomy" id="51239"/>
    <lineage>
        <taxon>Eukaryota</taxon>
        <taxon>Viridiplantae</taxon>
        <taxon>Streptophyta</taxon>
        <taxon>Embryophyta</taxon>
        <taxon>Tracheophyta</taxon>
        <taxon>Spermatophyta</taxon>
        <taxon>Magnoliopsida</taxon>
        <taxon>Liliopsida</taxon>
        <taxon>Asparagales</taxon>
        <taxon>Orchidaceae</taxon>
        <taxon>Vanilloideae</taxon>
        <taxon>Vanilleae</taxon>
        <taxon>Vanilla</taxon>
    </lineage>
</organism>
<dbReference type="GO" id="GO:0044594">
    <property type="term" value="F:17-beta-hydroxysteroid dehydrogenase (NAD+) activity"/>
    <property type="evidence" value="ECO:0007669"/>
    <property type="project" value="TreeGrafter"/>
</dbReference>
<dbReference type="Proteomes" id="UP000639772">
    <property type="component" value="Chromosome 7"/>
</dbReference>
<evidence type="ECO:0000313" key="4">
    <source>
        <dbReference type="EMBL" id="KAG0474285.1"/>
    </source>
</evidence>
<dbReference type="AlphaFoldDB" id="A0A835QQ18"/>
<dbReference type="GO" id="GO:0005777">
    <property type="term" value="C:peroxisome"/>
    <property type="evidence" value="ECO:0007669"/>
    <property type="project" value="TreeGrafter"/>
</dbReference>
<protein>
    <recommendedName>
        <fullName evidence="3">MaoC-like domain-containing protein</fullName>
    </recommendedName>
</protein>
<evidence type="ECO:0000313" key="5">
    <source>
        <dbReference type="Proteomes" id="UP000639772"/>
    </source>
</evidence>
<dbReference type="InterPro" id="IPR002539">
    <property type="entry name" value="MaoC-like_dom"/>
</dbReference>
<dbReference type="InterPro" id="IPR029069">
    <property type="entry name" value="HotDog_dom_sf"/>
</dbReference>
<evidence type="ECO:0000259" key="3">
    <source>
        <dbReference type="Pfam" id="PF01575"/>
    </source>
</evidence>
<evidence type="ECO:0000256" key="1">
    <source>
        <dbReference type="SAM" id="MobiDB-lite"/>
    </source>
</evidence>
<sequence length="102" mass="11066">MAFIVAIVVEALLYRLSGDYNPLHSDSTVAAMAGFNRPILHGLCTLGFAIRAIIRSVCNGNPTVVRSIFARFLLHVFPGDSDHGNLDRGTQDHISNKGEGEE</sequence>
<dbReference type="EMBL" id="JADCNM010000007">
    <property type="protein sequence ID" value="KAG0474285.1"/>
    <property type="molecule type" value="Genomic_DNA"/>
</dbReference>
<proteinExistence type="predicted"/>
<dbReference type="OrthoDB" id="60204at2759"/>
<accession>A0A835QQ18</accession>
<feature type="chain" id="PRO_5032841450" description="MaoC-like domain-containing protein" evidence="2">
    <location>
        <begin position="19"/>
        <end position="102"/>
    </location>
</feature>
<feature type="domain" description="MaoC-like" evidence="3">
    <location>
        <begin position="10"/>
        <end position="84"/>
    </location>
</feature>
<gene>
    <name evidence="4" type="ORF">HPP92_013971</name>
</gene>
<dbReference type="GO" id="GO:0006635">
    <property type="term" value="P:fatty acid beta-oxidation"/>
    <property type="evidence" value="ECO:0007669"/>
    <property type="project" value="TreeGrafter"/>
</dbReference>
<feature type="signal peptide" evidence="2">
    <location>
        <begin position="1"/>
        <end position="18"/>
    </location>
</feature>
<keyword evidence="2" id="KW-0732">Signal</keyword>
<dbReference type="SUPFAM" id="SSF54637">
    <property type="entry name" value="Thioesterase/thiol ester dehydrase-isomerase"/>
    <property type="match status" value="1"/>
</dbReference>
<evidence type="ECO:0000256" key="2">
    <source>
        <dbReference type="SAM" id="SignalP"/>
    </source>
</evidence>
<dbReference type="PANTHER" id="PTHR13078">
    <property type="entry name" value="PEROXISOMAL MULTIFUNCTIONAL ENZYME TYPE 2-RELATED"/>
    <property type="match status" value="1"/>
</dbReference>